<gene>
    <name evidence="1" type="ORF">SAMN02745941_00478</name>
</gene>
<dbReference type="RefSeq" id="WP_073016339.1">
    <property type="nucleotide sequence ID" value="NZ_FQXU01000003.1"/>
</dbReference>
<name>A0A1M5UCV5_9CLOT</name>
<accession>A0A1M5UCV5</accession>
<dbReference type="SUPFAM" id="SSF141571">
    <property type="entry name" value="Pentapeptide repeat-like"/>
    <property type="match status" value="1"/>
</dbReference>
<protein>
    <submittedName>
        <fullName evidence="1">Uncharacterized protein YjbI, contains pentapeptide repeats</fullName>
    </submittedName>
</protein>
<dbReference type="InterPro" id="IPR001646">
    <property type="entry name" value="5peptide_repeat"/>
</dbReference>
<sequence>MYTKEVNIKESLKSDCENCFGLCCVSLFFSKSEGFPIDKIAGKPCINLKDDFKCRVHKDLNKKGLKGCLAYDCFGAGQKISQDTYRGESWKDNPNISKEMYEVFVIVRQLHEILWYLTEAFRLQSDLEVKKNLEPLIQRTEEFTKLDSQAILKIDIISHRFEVNKLLLETSKSIRNKVKKKNSNHLKAKNNFSLMGKDLRKTELIGEDLSGSFLIAANLSGVDLSFTDLIGADLRDANIRGADLSKSIYLTQAQINSAKGDYNTRLPKTLIRPSHWTK</sequence>
<evidence type="ECO:0000313" key="2">
    <source>
        <dbReference type="Proteomes" id="UP000184241"/>
    </source>
</evidence>
<dbReference type="EMBL" id="FQXU01000003">
    <property type="protein sequence ID" value="SHH60738.1"/>
    <property type="molecule type" value="Genomic_DNA"/>
</dbReference>
<organism evidence="1 2">
    <name type="scientific">Clostridium intestinale DSM 6191</name>
    <dbReference type="NCBI Taxonomy" id="1121320"/>
    <lineage>
        <taxon>Bacteria</taxon>
        <taxon>Bacillati</taxon>
        <taxon>Bacillota</taxon>
        <taxon>Clostridia</taxon>
        <taxon>Eubacteriales</taxon>
        <taxon>Clostridiaceae</taxon>
        <taxon>Clostridium</taxon>
    </lineage>
</organism>
<dbReference type="Pfam" id="PF00805">
    <property type="entry name" value="Pentapeptide"/>
    <property type="match status" value="1"/>
</dbReference>
<evidence type="ECO:0000313" key="1">
    <source>
        <dbReference type="EMBL" id="SHH60738.1"/>
    </source>
</evidence>
<dbReference type="Gene3D" id="2.160.20.80">
    <property type="entry name" value="E3 ubiquitin-protein ligase SopA"/>
    <property type="match status" value="1"/>
</dbReference>
<dbReference type="Proteomes" id="UP000184241">
    <property type="component" value="Unassembled WGS sequence"/>
</dbReference>
<dbReference type="AlphaFoldDB" id="A0A1M5UCV5"/>
<proteinExistence type="predicted"/>
<reference evidence="1 2" key="1">
    <citation type="submission" date="2016-11" db="EMBL/GenBank/DDBJ databases">
        <authorList>
            <person name="Jaros S."/>
            <person name="Januszkiewicz K."/>
            <person name="Wedrychowicz H."/>
        </authorList>
    </citation>
    <scope>NUCLEOTIDE SEQUENCE [LARGE SCALE GENOMIC DNA]</scope>
    <source>
        <strain evidence="1 2">DSM 6191</strain>
    </source>
</reference>